<dbReference type="PANTHER" id="PTHR43434:SF20">
    <property type="entry name" value="5'-NUCLEOTIDASE"/>
    <property type="match status" value="1"/>
</dbReference>
<dbReference type="Gene3D" id="3.40.50.1000">
    <property type="entry name" value="HAD superfamily/HAD-like"/>
    <property type="match status" value="1"/>
</dbReference>
<dbReference type="Pfam" id="PF00702">
    <property type="entry name" value="Hydrolase"/>
    <property type="match status" value="1"/>
</dbReference>
<protein>
    <recommendedName>
        <fullName evidence="3">5'-nucleotidase</fullName>
    </recommendedName>
</protein>
<organism evidence="1 2">
    <name type="scientific">Rothia kristinae</name>
    <dbReference type="NCBI Taxonomy" id="37923"/>
    <lineage>
        <taxon>Bacteria</taxon>
        <taxon>Bacillati</taxon>
        <taxon>Actinomycetota</taxon>
        <taxon>Actinomycetes</taxon>
        <taxon>Micrococcales</taxon>
        <taxon>Micrococcaceae</taxon>
        <taxon>Rothia</taxon>
    </lineage>
</organism>
<proteinExistence type="predicted"/>
<reference evidence="1 2" key="1">
    <citation type="submission" date="2016-10" db="EMBL/GenBank/DDBJ databases">
        <title>Draft genome sequence of strain LCT isolated from the Shenzhou X spacecraft of China.</title>
        <authorList>
            <person name="Huang B."/>
        </authorList>
    </citation>
    <scope>NUCLEOTIDE SEQUENCE [LARGE SCALE GENOMIC DNA]</scope>
    <source>
        <strain evidence="1 2">LCT-H5</strain>
    </source>
</reference>
<dbReference type="Gene3D" id="1.10.150.240">
    <property type="entry name" value="Putative phosphatase, domain 2"/>
    <property type="match status" value="1"/>
</dbReference>
<dbReference type="OrthoDB" id="9776368at2"/>
<dbReference type="PANTHER" id="PTHR43434">
    <property type="entry name" value="PHOSPHOGLYCOLATE PHOSPHATASE"/>
    <property type="match status" value="1"/>
</dbReference>
<evidence type="ECO:0008006" key="3">
    <source>
        <dbReference type="Google" id="ProtNLM"/>
    </source>
</evidence>
<evidence type="ECO:0000313" key="2">
    <source>
        <dbReference type="Proteomes" id="UP000179540"/>
    </source>
</evidence>
<gene>
    <name evidence="1" type="ORF">BK826_08885</name>
</gene>
<dbReference type="InterPro" id="IPR023214">
    <property type="entry name" value="HAD_sf"/>
</dbReference>
<dbReference type="Proteomes" id="UP000179540">
    <property type="component" value="Unassembled WGS sequence"/>
</dbReference>
<dbReference type="InterPro" id="IPR050155">
    <property type="entry name" value="HAD-like_hydrolase_sf"/>
</dbReference>
<dbReference type="InterPro" id="IPR023198">
    <property type="entry name" value="PGP-like_dom2"/>
</dbReference>
<dbReference type="SFLD" id="SFLDS00003">
    <property type="entry name" value="Haloacid_Dehalogenase"/>
    <property type="match status" value="1"/>
</dbReference>
<dbReference type="AlphaFoldDB" id="A0A1S2MYB3"/>
<dbReference type="RefSeq" id="WP_075515311.1">
    <property type="nucleotide sequence ID" value="NZ_JBEYYV010000006.1"/>
</dbReference>
<accession>A0A1S2MYB3</accession>
<dbReference type="GO" id="GO:0005829">
    <property type="term" value="C:cytosol"/>
    <property type="evidence" value="ECO:0007669"/>
    <property type="project" value="TreeGrafter"/>
</dbReference>
<dbReference type="InterPro" id="IPR036412">
    <property type="entry name" value="HAD-like_sf"/>
</dbReference>
<evidence type="ECO:0000313" key="1">
    <source>
        <dbReference type="EMBL" id="OIJ35172.1"/>
    </source>
</evidence>
<sequence>MSGEHDGVPAVLFDLDGTLLDPAGAITETIAEAIQAQGHPRPDEATLRRFVGPPASVGLERHTDLDERQRRAALAAYREAYPARAARDSRLYPGVAQLLRDLRAAGAAVALATQKPQPSAERIAAHFGLDALADVISGARDELRPETAHLPADKAGVIARALDLLARRGLAADPRRTVMVGDREYDVEGARVHGLDCVGVAWGFAAPGELTAHGAAAVVEDADALRAQLARRCDLRLEGDGMTSPP</sequence>
<dbReference type="EMBL" id="MODZ01000011">
    <property type="protein sequence ID" value="OIJ35172.1"/>
    <property type="molecule type" value="Genomic_DNA"/>
</dbReference>
<name>A0A1S2MYB3_9MICC</name>
<dbReference type="GO" id="GO:0004713">
    <property type="term" value="F:protein tyrosine kinase activity"/>
    <property type="evidence" value="ECO:0007669"/>
    <property type="project" value="TreeGrafter"/>
</dbReference>
<dbReference type="SUPFAM" id="SSF56784">
    <property type="entry name" value="HAD-like"/>
    <property type="match status" value="1"/>
</dbReference>
<dbReference type="SFLD" id="SFLDG01129">
    <property type="entry name" value="C1.5:_HAD__Beta-PGM__Phosphata"/>
    <property type="match status" value="1"/>
</dbReference>
<comment type="caution">
    <text evidence="1">The sequence shown here is derived from an EMBL/GenBank/DDBJ whole genome shotgun (WGS) entry which is preliminary data.</text>
</comment>